<dbReference type="AlphaFoldDB" id="A0A4Y2FIN4"/>
<accession>A0A4Y2FIN4</accession>
<dbReference type="EMBL" id="BGPR01000928">
    <property type="protein sequence ID" value="GBM40378.1"/>
    <property type="molecule type" value="Genomic_DNA"/>
</dbReference>
<gene>
    <name evidence="1" type="ORF">AVEN_106127_1</name>
</gene>
<evidence type="ECO:0000313" key="2">
    <source>
        <dbReference type="Proteomes" id="UP000499080"/>
    </source>
</evidence>
<keyword evidence="2" id="KW-1185">Reference proteome</keyword>
<comment type="caution">
    <text evidence="1">The sequence shown here is derived from an EMBL/GenBank/DDBJ whole genome shotgun (WGS) entry which is preliminary data.</text>
</comment>
<proteinExistence type="predicted"/>
<reference evidence="1 2" key="1">
    <citation type="journal article" date="2019" name="Sci. Rep.">
        <title>Orb-weaving spider Araneus ventricosus genome elucidates the spidroin gene catalogue.</title>
        <authorList>
            <person name="Kono N."/>
            <person name="Nakamura H."/>
            <person name="Ohtoshi R."/>
            <person name="Moran D.A.P."/>
            <person name="Shinohara A."/>
            <person name="Yoshida Y."/>
            <person name="Fujiwara M."/>
            <person name="Mori M."/>
            <person name="Tomita M."/>
            <person name="Arakawa K."/>
        </authorList>
    </citation>
    <scope>NUCLEOTIDE SEQUENCE [LARGE SCALE GENOMIC DNA]</scope>
</reference>
<organism evidence="1 2">
    <name type="scientific">Araneus ventricosus</name>
    <name type="common">Orbweaver spider</name>
    <name type="synonym">Epeira ventricosa</name>
    <dbReference type="NCBI Taxonomy" id="182803"/>
    <lineage>
        <taxon>Eukaryota</taxon>
        <taxon>Metazoa</taxon>
        <taxon>Ecdysozoa</taxon>
        <taxon>Arthropoda</taxon>
        <taxon>Chelicerata</taxon>
        <taxon>Arachnida</taxon>
        <taxon>Araneae</taxon>
        <taxon>Araneomorphae</taxon>
        <taxon>Entelegynae</taxon>
        <taxon>Araneoidea</taxon>
        <taxon>Araneidae</taxon>
        <taxon>Araneus</taxon>
    </lineage>
</organism>
<dbReference type="Proteomes" id="UP000499080">
    <property type="component" value="Unassembled WGS sequence"/>
</dbReference>
<sequence length="128" mass="15437">MIEDWQSDWEDEDMGRSTFKILPRVSTRPCYWKREEILFFTGHSPFPSYLKRFNLASTANWPCRNTNGTPLHYATECILAASFYMTKPAQQRELIWFRNVTSYKRSRFKTQRLLHHLNDFQELLRINP</sequence>
<name>A0A4Y2FIN4_ARAVE</name>
<protein>
    <submittedName>
        <fullName evidence="1">Uncharacterized protein</fullName>
    </submittedName>
</protein>
<evidence type="ECO:0000313" key="1">
    <source>
        <dbReference type="EMBL" id="GBM40378.1"/>
    </source>
</evidence>